<keyword evidence="1" id="KW-0802">TPR repeat</keyword>
<dbReference type="InterPro" id="IPR019734">
    <property type="entry name" value="TPR_rpt"/>
</dbReference>
<dbReference type="Gene3D" id="1.25.40.10">
    <property type="entry name" value="Tetratricopeptide repeat domain"/>
    <property type="match status" value="1"/>
</dbReference>
<dbReference type="Pfam" id="PF00144">
    <property type="entry name" value="Beta-lactamase"/>
    <property type="match status" value="1"/>
</dbReference>
<proteinExistence type="predicted"/>
<gene>
    <name evidence="3" type="ORF">C900_01692</name>
</gene>
<dbReference type="InterPro" id="IPR001466">
    <property type="entry name" value="Beta-lactam-related"/>
</dbReference>
<reference evidence="3 4" key="1">
    <citation type="submission" date="2012-12" db="EMBL/GenBank/DDBJ databases">
        <title>Genome assembly of Fulvivirga imtechensis AK7.</title>
        <authorList>
            <person name="Nupur N."/>
            <person name="Khatri I."/>
            <person name="Kumar R."/>
            <person name="Subramanian S."/>
            <person name="Pinnaka A."/>
        </authorList>
    </citation>
    <scope>NUCLEOTIDE SEQUENCE [LARGE SCALE GENOMIC DNA]</scope>
    <source>
        <strain evidence="3 4">AK7</strain>
    </source>
</reference>
<dbReference type="SUPFAM" id="SSF56601">
    <property type="entry name" value="beta-lactamase/transpeptidase-like"/>
    <property type="match status" value="1"/>
</dbReference>
<dbReference type="STRING" id="1237149.C900_01692"/>
<name>L8JYL0_9BACT</name>
<dbReference type="InterPro" id="IPR012338">
    <property type="entry name" value="Beta-lactam/transpept-like"/>
</dbReference>
<comment type="caution">
    <text evidence="3">The sequence shown here is derived from an EMBL/GenBank/DDBJ whole genome shotgun (WGS) entry which is preliminary data.</text>
</comment>
<evidence type="ECO:0000313" key="3">
    <source>
        <dbReference type="EMBL" id="ELR72277.1"/>
    </source>
</evidence>
<sequence>MIISCTVFQFATVTSISAQIFNKSFQVENRKIDVKEFNAKVEEIIDKAEIPGLSLAVIDRNEVVFFNTYGYKEYKEIRNGEFKPKGKVNKKTVFEGCSLSKSFFVFAVHRLVDQGILNLDTPLYHYLEHPRLKHDDRYLKITGYMVLTHSSGIENWQYYNNPDTLEILTEPGEAHIYSGEGYMYLAEVVAKLLGKSIESYMEDLVYDPLKLKSTFTTFKNNRALRNYSVGHDSFKKPQAKHKNKDVDIAGRISTTAKDYGQVLIGIFGGDYLSKERLNHLTGGGIYMGEDPAGNIHKYGPGFAFFIDQAGDTIVYQYGDNGAFKGFGGYNVTRDAGFVFFSNGVQGDKIRGILQELIFDIKEEDITQYPNEVLATLNMYNEQGYMAALNYLRNRIQNDISKYELEELSELFLNENSEFSAYISGEIISRSQEDQRIYVLHGKAMMKNHKFKEALVDFEKALELDDMSSSDIEELIAQCREQLKKEEAVLKE</sequence>
<dbReference type="InterPro" id="IPR011990">
    <property type="entry name" value="TPR-like_helical_dom_sf"/>
</dbReference>
<organism evidence="3 4">
    <name type="scientific">Fulvivirga imtechensis AK7</name>
    <dbReference type="NCBI Taxonomy" id="1237149"/>
    <lineage>
        <taxon>Bacteria</taxon>
        <taxon>Pseudomonadati</taxon>
        <taxon>Bacteroidota</taxon>
        <taxon>Cytophagia</taxon>
        <taxon>Cytophagales</taxon>
        <taxon>Fulvivirgaceae</taxon>
        <taxon>Fulvivirga</taxon>
    </lineage>
</organism>
<protein>
    <recommendedName>
        <fullName evidence="2">Beta-lactamase-related domain-containing protein</fullName>
    </recommendedName>
</protein>
<dbReference type="EMBL" id="AMZN01000025">
    <property type="protein sequence ID" value="ELR72277.1"/>
    <property type="molecule type" value="Genomic_DNA"/>
</dbReference>
<accession>L8JYL0</accession>
<dbReference type="Proteomes" id="UP000011135">
    <property type="component" value="Unassembled WGS sequence"/>
</dbReference>
<evidence type="ECO:0000313" key="4">
    <source>
        <dbReference type="Proteomes" id="UP000011135"/>
    </source>
</evidence>
<dbReference type="PROSITE" id="PS50005">
    <property type="entry name" value="TPR"/>
    <property type="match status" value="1"/>
</dbReference>
<evidence type="ECO:0000259" key="2">
    <source>
        <dbReference type="Pfam" id="PF00144"/>
    </source>
</evidence>
<keyword evidence="4" id="KW-1185">Reference proteome</keyword>
<dbReference type="PANTHER" id="PTHR43283:SF18">
    <property type="match status" value="1"/>
</dbReference>
<dbReference type="Gene3D" id="3.40.710.10">
    <property type="entry name" value="DD-peptidase/beta-lactamase superfamily"/>
    <property type="match status" value="1"/>
</dbReference>
<feature type="repeat" description="TPR" evidence="1">
    <location>
        <begin position="434"/>
        <end position="467"/>
    </location>
</feature>
<dbReference type="AlphaFoldDB" id="L8JYL0"/>
<dbReference type="SUPFAM" id="SSF48452">
    <property type="entry name" value="TPR-like"/>
    <property type="match status" value="1"/>
</dbReference>
<dbReference type="InterPro" id="IPR050789">
    <property type="entry name" value="Diverse_Enzym_Activities"/>
</dbReference>
<feature type="domain" description="Beta-lactamase-related" evidence="2">
    <location>
        <begin position="37"/>
        <end position="357"/>
    </location>
</feature>
<dbReference type="eggNOG" id="COG1680">
    <property type="taxonomic scope" value="Bacteria"/>
</dbReference>
<evidence type="ECO:0000256" key="1">
    <source>
        <dbReference type="PROSITE-ProRule" id="PRU00339"/>
    </source>
</evidence>
<dbReference type="PANTHER" id="PTHR43283">
    <property type="entry name" value="BETA-LACTAMASE-RELATED"/>
    <property type="match status" value="1"/>
</dbReference>